<feature type="region of interest" description="Disordered" evidence="1">
    <location>
        <begin position="1"/>
        <end position="275"/>
    </location>
</feature>
<dbReference type="EMBL" id="PNBA02000021">
    <property type="protein sequence ID" value="KAG6387545.1"/>
    <property type="molecule type" value="Genomic_DNA"/>
</dbReference>
<feature type="compositionally biased region" description="Polar residues" evidence="1">
    <location>
        <begin position="107"/>
        <end position="116"/>
    </location>
</feature>
<dbReference type="PANTHER" id="PTHR47911:SF1">
    <property type="entry name" value="OS06G0664400 PROTEIN"/>
    <property type="match status" value="1"/>
</dbReference>
<feature type="compositionally biased region" description="Gly residues" evidence="1">
    <location>
        <begin position="230"/>
        <end position="241"/>
    </location>
</feature>
<dbReference type="AlphaFoldDB" id="A0A8X8W3S4"/>
<accession>A0A8X8W3S4</accession>
<organism evidence="2">
    <name type="scientific">Salvia splendens</name>
    <name type="common">Scarlet sage</name>
    <dbReference type="NCBI Taxonomy" id="180675"/>
    <lineage>
        <taxon>Eukaryota</taxon>
        <taxon>Viridiplantae</taxon>
        <taxon>Streptophyta</taxon>
        <taxon>Embryophyta</taxon>
        <taxon>Tracheophyta</taxon>
        <taxon>Spermatophyta</taxon>
        <taxon>Magnoliopsida</taxon>
        <taxon>eudicotyledons</taxon>
        <taxon>Gunneridae</taxon>
        <taxon>Pentapetalae</taxon>
        <taxon>asterids</taxon>
        <taxon>lamiids</taxon>
        <taxon>Lamiales</taxon>
        <taxon>Lamiaceae</taxon>
        <taxon>Nepetoideae</taxon>
        <taxon>Mentheae</taxon>
        <taxon>Salviinae</taxon>
        <taxon>Salvia</taxon>
        <taxon>Salvia subgen. Calosphace</taxon>
        <taxon>core Calosphace</taxon>
    </lineage>
</organism>
<proteinExistence type="predicted"/>
<reference evidence="2" key="2">
    <citation type="submission" date="2020-08" db="EMBL/GenBank/DDBJ databases">
        <title>Plant Genome Project.</title>
        <authorList>
            <person name="Zhang R.-G."/>
        </authorList>
    </citation>
    <scope>NUCLEOTIDE SEQUENCE</scope>
    <source>
        <strain evidence="2">Huo1</strain>
        <tissue evidence="2">Leaf</tissue>
    </source>
</reference>
<gene>
    <name evidence="2" type="ORF">SASPL_152737</name>
</gene>
<dbReference type="PANTHER" id="PTHR47911">
    <property type="entry name" value="HYDROXYPROLINE-RICH GLYCOPROTEIN-LIKE"/>
    <property type="match status" value="1"/>
</dbReference>
<evidence type="ECO:0000313" key="2">
    <source>
        <dbReference type="EMBL" id="KAG6387545.1"/>
    </source>
</evidence>
<evidence type="ECO:0000313" key="3">
    <source>
        <dbReference type="Proteomes" id="UP000298416"/>
    </source>
</evidence>
<comment type="caution">
    <text evidence="2">The sequence shown here is derived from an EMBL/GenBank/DDBJ whole genome shotgun (WGS) entry which is preliminary data.</text>
</comment>
<name>A0A8X8W3S4_SALSN</name>
<dbReference type="Proteomes" id="UP000298416">
    <property type="component" value="Unassembled WGS sequence"/>
</dbReference>
<sequence length="526" mass="56478">MRRSISKIPYRPSITAALSTSSGGGGRGRGAPSHFQFTVDTPPEDESKNSNRDGASPPPHGHGRGRGIPPSFSSFVNNESNPAAFGRGRGIGFVSPNSFSPRGEESAIQSPQQPNPKMSFLSKYEEAELDSAGSEAPPAPIKSVPSSIFNVLAGAGRGKPGTPPASQPEKPKAVTQQPLPSEQRRSSNEGAAPVQLSEEEKVKKAMGIFSKGHVGGGGTGPEVRAERWGGGRGSGRGGGGRGRGRGMARGRGGRGGYGGRGSRDDRYEDAETEPAEFLGDPAAEEKVAKRLGPEVMSKLSEEFEEMSSRVLPSPMDEALLEAYETNLMIECESEYFMEEFGTSPDIDEKAPIPLRDALEKMKPFLMAYEGIQGQEEWECCQKRARGALGARVAMIEPGFAPTWVSQARYVGRRRGALWAVGATGARDGSGAYLLPSALEIMEETMKRVPLMKSIVDHYAGPDRVTAKQQLGELERVAETLPAGTPASVKRFTDRAVLSLQSNPGWGFDKKCQFMDKLIMEVSQQYK</sequence>
<keyword evidence="3" id="KW-1185">Reference proteome</keyword>
<feature type="compositionally biased region" description="Polar residues" evidence="1">
    <location>
        <begin position="72"/>
        <end position="81"/>
    </location>
</feature>
<reference evidence="2" key="1">
    <citation type="submission" date="2018-01" db="EMBL/GenBank/DDBJ databases">
        <authorList>
            <person name="Mao J.F."/>
        </authorList>
    </citation>
    <scope>NUCLEOTIDE SEQUENCE</scope>
    <source>
        <strain evidence="2">Huo1</strain>
        <tissue evidence="2">Leaf</tissue>
    </source>
</reference>
<protein>
    <submittedName>
        <fullName evidence="2">Uncharacterized protein</fullName>
    </submittedName>
</protein>
<feature type="compositionally biased region" description="Basic residues" evidence="1">
    <location>
        <begin position="242"/>
        <end position="252"/>
    </location>
</feature>
<evidence type="ECO:0000256" key="1">
    <source>
        <dbReference type="SAM" id="MobiDB-lite"/>
    </source>
</evidence>